<name>A0A6A3XHM4_9STRA</name>
<evidence type="ECO:0000313" key="11">
    <source>
        <dbReference type="Proteomes" id="UP000433483"/>
    </source>
</evidence>
<evidence type="ECO:0000313" key="5">
    <source>
        <dbReference type="EMBL" id="KAE9129118.1"/>
    </source>
</evidence>
<dbReference type="Proteomes" id="UP000486351">
    <property type="component" value="Unassembled WGS sequence"/>
</dbReference>
<dbReference type="EMBL" id="QXFY01001148">
    <property type="protein sequence ID" value="KAE9326664.1"/>
    <property type="molecule type" value="Genomic_DNA"/>
</dbReference>
<dbReference type="Proteomes" id="UP000476176">
    <property type="component" value="Unassembled WGS sequence"/>
</dbReference>
<evidence type="ECO:0000313" key="19">
    <source>
        <dbReference type="Proteomes" id="UP000488956"/>
    </source>
</evidence>
<accession>A0A6A3XHM4</accession>
<protein>
    <submittedName>
        <fullName evidence="6">Uncharacterized protein</fullName>
    </submittedName>
</protein>
<evidence type="ECO:0000313" key="16">
    <source>
        <dbReference type="Proteomes" id="UP000460718"/>
    </source>
</evidence>
<gene>
    <name evidence="9" type="ORF">PF001_g14289</name>
    <name evidence="8" type="ORF">PF002_g16361</name>
    <name evidence="7" type="ORF">PF004_g14033</name>
    <name evidence="6" type="ORF">PF005_g14643</name>
    <name evidence="5" type="ORF">PF006_g16112</name>
    <name evidence="3" type="ORF">PF007_g15037</name>
    <name evidence="10" type="ORF">PF008_g16589</name>
    <name evidence="4" type="ORF">PF010_g14306</name>
    <name evidence="2" type="ORF">PF011_g13738</name>
</gene>
<dbReference type="EMBL" id="QXFZ01000903">
    <property type="protein sequence ID" value="KAE9101711.1"/>
    <property type="molecule type" value="Genomic_DNA"/>
</dbReference>
<sequence>MVSLGNCECSLHVRLRALAASLLTVLAQPRALDCGDLKRRPARSAGVTWHDLQVGVSNCDAGFSAMYQPANVNA</sequence>
<evidence type="ECO:0000313" key="8">
    <source>
        <dbReference type="EMBL" id="KAE9218896.1"/>
    </source>
</evidence>
<dbReference type="EMBL" id="QXFW01000860">
    <property type="protein sequence ID" value="KAE9001453.1"/>
    <property type="molecule type" value="Genomic_DNA"/>
</dbReference>
<evidence type="ECO:0000313" key="15">
    <source>
        <dbReference type="Proteomes" id="UP000441208"/>
    </source>
</evidence>
<evidence type="ECO:0000313" key="4">
    <source>
        <dbReference type="EMBL" id="KAE9101874.1"/>
    </source>
</evidence>
<evidence type="ECO:0000313" key="10">
    <source>
        <dbReference type="EMBL" id="KAE9326664.1"/>
    </source>
</evidence>
<evidence type="ECO:0000313" key="2">
    <source>
        <dbReference type="EMBL" id="KAE9001453.1"/>
    </source>
</evidence>
<evidence type="ECO:0000313" key="9">
    <source>
        <dbReference type="EMBL" id="KAE9301796.1"/>
    </source>
</evidence>
<dbReference type="Proteomes" id="UP000441208">
    <property type="component" value="Unassembled WGS sequence"/>
</dbReference>
<organism evidence="6 11">
    <name type="scientific">Phytophthora fragariae</name>
    <dbReference type="NCBI Taxonomy" id="53985"/>
    <lineage>
        <taxon>Eukaryota</taxon>
        <taxon>Sar</taxon>
        <taxon>Stramenopiles</taxon>
        <taxon>Oomycota</taxon>
        <taxon>Peronosporomycetes</taxon>
        <taxon>Peronosporales</taxon>
        <taxon>Peronosporaceae</taxon>
        <taxon>Phytophthora</taxon>
    </lineage>
</organism>
<evidence type="ECO:0000313" key="13">
    <source>
        <dbReference type="Proteomes" id="UP000440367"/>
    </source>
</evidence>
<dbReference type="Proteomes" id="UP000488956">
    <property type="component" value="Unassembled WGS sequence"/>
</dbReference>
<dbReference type="Proteomes" id="UP000460718">
    <property type="component" value="Unassembled WGS sequence"/>
</dbReference>
<dbReference type="Proteomes" id="UP000437068">
    <property type="component" value="Unassembled WGS sequence"/>
</dbReference>
<dbReference type="EMBL" id="QXGA01001102">
    <property type="protein sequence ID" value="KAE9129118.1"/>
    <property type="molecule type" value="Genomic_DNA"/>
</dbReference>
<dbReference type="EMBL" id="QXGE01000881">
    <property type="protein sequence ID" value="KAE9301796.1"/>
    <property type="molecule type" value="Genomic_DNA"/>
</dbReference>
<reference evidence="11 12" key="1">
    <citation type="submission" date="2018-08" db="EMBL/GenBank/DDBJ databases">
        <title>Genomic investigation of the strawberry pathogen Phytophthora fragariae indicates pathogenicity is determined by transcriptional variation in three key races.</title>
        <authorList>
            <person name="Adams T.M."/>
            <person name="Armitage A.D."/>
            <person name="Sobczyk M.K."/>
            <person name="Bates H.J."/>
            <person name="Dunwell J.M."/>
            <person name="Nellist C.F."/>
            <person name="Harrison R.J."/>
        </authorList>
    </citation>
    <scope>NUCLEOTIDE SEQUENCE [LARGE SCALE GENOMIC DNA]</scope>
    <source>
        <strain evidence="9 12">A4</strain>
        <strain evidence="8 13">BC-1</strain>
        <strain evidence="7 17">BC-23</strain>
        <strain evidence="6 11">NOV-27</strain>
        <strain evidence="5 14">NOV-5</strain>
        <strain evidence="3 15">NOV-71</strain>
        <strain evidence="10 18">NOV-77</strain>
        <strain evidence="4 19">ONT-3</strain>
        <strain evidence="2 16">SCRP245</strain>
    </source>
</reference>
<evidence type="ECO:0000313" key="17">
    <source>
        <dbReference type="Proteomes" id="UP000476176"/>
    </source>
</evidence>
<evidence type="ECO:0000313" key="18">
    <source>
        <dbReference type="Proteomes" id="UP000486351"/>
    </source>
</evidence>
<feature type="chain" id="PRO_5036166613" evidence="1">
    <location>
        <begin position="28"/>
        <end position="74"/>
    </location>
</feature>
<evidence type="ECO:0000313" key="12">
    <source>
        <dbReference type="Proteomes" id="UP000437068"/>
    </source>
</evidence>
<dbReference type="EMBL" id="QXFX01000878">
    <property type="protein sequence ID" value="KAE9101874.1"/>
    <property type="molecule type" value="Genomic_DNA"/>
</dbReference>
<feature type="signal peptide" evidence="1">
    <location>
        <begin position="1"/>
        <end position="27"/>
    </location>
</feature>
<evidence type="ECO:0000313" key="3">
    <source>
        <dbReference type="EMBL" id="KAE9101711.1"/>
    </source>
</evidence>
<evidence type="ECO:0000313" key="7">
    <source>
        <dbReference type="EMBL" id="KAE9217852.1"/>
    </source>
</evidence>
<evidence type="ECO:0000313" key="6">
    <source>
        <dbReference type="EMBL" id="KAE9202247.1"/>
    </source>
</evidence>
<dbReference type="Proteomes" id="UP000440732">
    <property type="component" value="Unassembled WGS sequence"/>
</dbReference>
<dbReference type="EMBL" id="QXGB01000874">
    <property type="protein sequence ID" value="KAE9202247.1"/>
    <property type="molecule type" value="Genomic_DNA"/>
</dbReference>
<evidence type="ECO:0000256" key="1">
    <source>
        <dbReference type="SAM" id="SignalP"/>
    </source>
</evidence>
<dbReference type="Proteomes" id="UP000440367">
    <property type="component" value="Unassembled WGS sequence"/>
</dbReference>
<dbReference type="EMBL" id="QXGC01000880">
    <property type="protein sequence ID" value="KAE9217852.1"/>
    <property type="molecule type" value="Genomic_DNA"/>
</dbReference>
<evidence type="ECO:0000313" key="14">
    <source>
        <dbReference type="Proteomes" id="UP000440732"/>
    </source>
</evidence>
<keyword evidence="1" id="KW-0732">Signal</keyword>
<proteinExistence type="predicted"/>
<comment type="caution">
    <text evidence="6">The sequence shown here is derived from an EMBL/GenBank/DDBJ whole genome shotgun (WGS) entry which is preliminary data.</text>
</comment>
<dbReference type="AlphaFoldDB" id="A0A6A3XHM4"/>
<dbReference type="Proteomes" id="UP000433483">
    <property type="component" value="Unassembled WGS sequence"/>
</dbReference>
<dbReference type="EMBL" id="QXGD01000963">
    <property type="protein sequence ID" value="KAE9218896.1"/>
    <property type="molecule type" value="Genomic_DNA"/>
</dbReference>
<keyword evidence="11" id="KW-1185">Reference proteome</keyword>